<gene>
    <name evidence="1" type="ORF">MNB_SV-8-1395</name>
</gene>
<sequence length="122" mass="13943">MIKKLAIVTMMGFVFTGCTNSLGSLTPSTSKSPINANAYKKAAPAKQTAYSNTMRKVASGIKNDPNYNRIALDTPEKKSWFRNLTYRLWDRQINKYQFVAEGLKKYPTHKYEFEFVVRGFNS</sequence>
<dbReference type="PROSITE" id="PS51257">
    <property type="entry name" value="PROKAR_LIPOPROTEIN"/>
    <property type="match status" value="1"/>
</dbReference>
<evidence type="ECO:0000313" key="1">
    <source>
        <dbReference type="EMBL" id="SFV52905.1"/>
    </source>
</evidence>
<proteinExistence type="predicted"/>
<protein>
    <recommendedName>
        <fullName evidence="2">Lipoprotein</fullName>
    </recommendedName>
</protein>
<dbReference type="AlphaFoldDB" id="A0A1W1BHE0"/>
<evidence type="ECO:0008006" key="2">
    <source>
        <dbReference type="Google" id="ProtNLM"/>
    </source>
</evidence>
<accession>A0A1W1BHE0</accession>
<reference evidence="1" key="1">
    <citation type="submission" date="2016-10" db="EMBL/GenBank/DDBJ databases">
        <authorList>
            <person name="de Groot N.N."/>
        </authorList>
    </citation>
    <scope>NUCLEOTIDE SEQUENCE</scope>
</reference>
<name>A0A1W1BHE0_9ZZZZ</name>
<organism evidence="1">
    <name type="scientific">hydrothermal vent metagenome</name>
    <dbReference type="NCBI Taxonomy" id="652676"/>
    <lineage>
        <taxon>unclassified sequences</taxon>
        <taxon>metagenomes</taxon>
        <taxon>ecological metagenomes</taxon>
    </lineage>
</organism>
<dbReference type="EMBL" id="FPHD01000020">
    <property type="protein sequence ID" value="SFV52905.1"/>
    <property type="molecule type" value="Genomic_DNA"/>
</dbReference>